<feature type="transmembrane region" description="Helical" evidence="1">
    <location>
        <begin position="130"/>
        <end position="149"/>
    </location>
</feature>
<sequence>MIAAFLGQVAHHGRFGLVAGLAAGLALPDAALALRPWLPELIGLLLAVTALRIGPRAAFGSLAEFRGTLRAVAVFQMLLPCLALLLFRLAGHADTAIALIAVLWLAAPSVTGSPNFAILLGQPPAPALRLLVLGTALFPLTALPVFWLLPALGGAAAAFGAAGWLMTVIALSVGAGFLLRRWVLPAPDAETVAALDGIAVILLAVVVVGLMSALGPALAQSPVQVAGWLVLACVLNWGAQALTLLVLKTRPERGPFGVVAGNRNIALFLIALPPEITDPLLIFIGCYQIPMYLTPIVMQRLYRRASAAD</sequence>
<dbReference type="Proteomes" id="UP001227126">
    <property type="component" value="Unassembled WGS sequence"/>
</dbReference>
<name>A0ABT7FEL1_9RHOB</name>
<feature type="transmembrane region" description="Helical" evidence="1">
    <location>
        <begin position="155"/>
        <end position="179"/>
    </location>
</feature>
<organism evidence="2 3">
    <name type="scientific">Sedimentitalea xiamensis</name>
    <dbReference type="NCBI Taxonomy" id="3050037"/>
    <lineage>
        <taxon>Bacteria</taxon>
        <taxon>Pseudomonadati</taxon>
        <taxon>Pseudomonadota</taxon>
        <taxon>Alphaproteobacteria</taxon>
        <taxon>Rhodobacterales</taxon>
        <taxon>Paracoccaceae</taxon>
        <taxon>Sedimentitalea</taxon>
    </lineage>
</organism>
<feature type="transmembrane region" description="Helical" evidence="1">
    <location>
        <begin position="96"/>
        <end position="118"/>
    </location>
</feature>
<gene>
    <name evidence="2" type="ORF">QO034_10290</name>
</gene>
<proteinExistence type="predicted"/>
<protein>
    <recommendedName>
        <fullName evidence="4">Bile acid:Na+ symporter, BASS family</fullName>
    </recommendedName>
</protein>
<reference evidence="2 3" key="1">
    <citation type="submission" date="2023-05" db="EMBL/GenBank/DDBJ databases">
        <title>Sedimentitalea sp. nov. JM2-8.</title>
        <authorList>
            <person name="Huang J."/>
        </authorList>
    </citation>
    <scope>NUCLEOTIDE SEQUENCE [LARGE SCALE GENOMIC DNA]</scope>
    <source>
        <strain evidence="2 3">JM2-8</strain>
    </source>
</reference>
<dbReference type="InterPro" id="IPR038770">
    <property type="entry name" value="Na+/solute_symporter_sf"/>
</dbReference>
<dbReference type="Gene3D" id="1.20.1530.20">
    <property type="match status" value="1"/>
</dbReference>
<evidence type="ECO:0000256" key="1">
    <source>
        <dbReference type="SAM" id="Phobius"/>
    </source>
</evidence>
<accession>A0ABT7FEL1</accession>
<feature type="transmembrane region" description="Helical" evidence="1">
    <location>
        <begin position="38"/>
        <end position="59"/>
    </location>
</feature>
<comment type="caution">
    <text evidence="2">The sequence shown here is derived from an EMBL/GenBank/DDBJ whole genome shotgun (WGS) entry which is preliminary data.</text>
</comment>
<evidence type="ECO:0000313" key="2">
    <source>
        <dbReference type="EMBL" id="MDK3073500.1"/>
    </source>
</evidence>
<evidence type="ECO:0000313" key="3">
    <source>
        <dbReference type="Proteomes" id="UP001227126"/>
    </source>
</evidence>
<dbReference type="EMBL" id="JASNJE010000010">
    <property type="protein sequence ID" value="MDK3073500.1"/>
    <property type="molecule type" value="Genomic_DNA"/>
</dbReference>
<feature type="transmembrane region" description="Helical" evidence="1">
    <location>
        <begin position="226"/>
        <end position="247"/>
    </location>
</feature>
<keyword evidence="1" id="KW-1133">Transmembrane helix</keyword>
<keyword evidence="1" id="KW-0472">Membrane</keyword>
<feature type="transmembrane region" description="Helical" evidence="1">
    <location>
        <begin position="191"/>
        <end position="214"/>
    </location>
</feature>
<evidence type="ECO:0008006" key="4">
    <source>
        <dbReference type="Google" id="ProtNLM"/>
    </source>
</evidence>
<feature type="transmembrane region" description="Helical" evidence="1">
    <location>
        <begin position="71"/>
        <end position="90"/>
    </location>
</feature>
<keyword evidence="1" id="KW-0812">Transmembrane</keyword>
<keyword evidence="3" id="KW-1185">Reference proteome</keyword>
<dbReference type="RefSeq" id="WP_284485442.1">
    <property type="nucleotide sequence ID" value="NZ_JASNJE010000010.1"/>
</dbReference>